<dbReference type="EMBL" id="JAKTMA010000023">
    <property type="protein sequence ID" value="MCR0233785.1"/>
    <property type="molecule type" value="Genomic_DNA"/>
</dbReference>
<gene>
    <name evidence="1" type="ORF">MKC95_13510</name>
</gene>
<proteinExistence type="predicted"/>
<comment type="caution">
    <text evidence="1">The sequence shown here is derived from an EMBL/GenBank/DDBJ whole genome shotgun (WGS) entry which is preliminary data.</text>
</comment>
<accession>A0AAP2XT50</accession>
<dbReference type="SUPFAM" id="SSF46785">
    <property type="entry name" value="Winged helix' DNA-binding domain"/>
    <property type="match status" value="1"/>
</dbReference>
<evidence type="ECO:0000313" key="2">
    <source>
        <dbReference type="Proteomes" id="UP001203972"/>
    </source>
</evidence>
<dbReference type="InterPro" id="IPR036390">
    <property type="entry name" value="WH_DNA-bd_sf"/>
</dbReference>
<sequence>MRTNKEMVVMYMQDMTIKKGEDFKGFTTQELSADLNIQRTNLSAILNDCVKQGILEKSKQRPVLYRLKEGKKEEKHLSCFSKLIGVNGSLKNAVQLAKAAILYPEDAMSTLIVGEQGTGKTLLTIIWYPFFKIYEKQCIEKEQAEALEA</sequence>
<organism evidence="1 2">
    <name type="scientific">Clostridium innocuum</name>
    <dbReference type="NCBI Taxonomy" id="1522"/>
    <lineage>
        <taxon>Bacteria</taxon>
        <taxon>Bacillati</taxon>
        <taxon>Bacillota</taxon>
        <taxon>Clostridia</taxon>
        <taxon>Eubacteriales</taxon>
        <taxon>Clostridiaceae</taxon>
        <taxon>Clostridium</taxon>
    </lineage>
</organism>
<protein>
    <submittedName>
        <fullName evidence="1">RNA polymerase subunit sigma-54</fullName>
    </submittedName>
</protein>
<evidence type="ECO:0000313" key="1">
    <source>
        <dbReference type="EMBL" id="MCR0233785.1"/>
    </source>
</evidence>
<reference evidence="1" key="1">
    <citation type="journal article" date="2022" name="Clin. Infect. Dis.">
        <title>Association between Clostridium innocuum and antibiotic-associated diarrhea in adults and children: A cross-sectional study and comparative genomics analysis.</title>
        <authorList>
            <person name="Cherny K.E."/>
            <person name="Muscat E.B."/>
            <person name="Balaji A."/>
            <person name="Mukherjee J."/>
            <person name="Ozer E.A."/>
            <person name="Angarone M.P."/>
            <person name="Hauser A.R."/>
            <person name="Sichel J.S."/>
            <person name="Amponsah E."/>
            <person name="Kociolek L.K."/>
        </authorList>
    </citation>
    <scope>NUCLEOTIDE SEQUENCE</scope>
    <source>
        <strain evidence="1">NU1-AC-029v</strain>
    </source>
</reference>
<dbReference type="RefSeq" id="WP_008816198.1">
    <property type="nucleotide sequence ID" value="NZ_AP025565.1"/>
</dbReference>
<dbReference type="AlphaFoldDB" id="A0AAP2XT50"/>
<name>A0AAP2XT50_CLOIN</name>
<dbReference type="Proteomes" id="UP001203972">
    <property type="component" value="Unassembled WGS sequence"/>
</dbReference>